<proteinExistence type="predicted"/>
<sequence>MSTIDKQSQWRKHIINKDLEHIVLIPHIIDTSVKAETISDTSTKIETETIVKDGSSEIIVTCPIIVDGNEKSQFLNKSVIEAECDKLKNQNSKLLKQIQELKLNVSNSDKTPVCAKCTDIAKSDFAETEQKASEHQAESVELQSKFKAFEDKISALETQNAELTKSIQADKDRSIMETSITQQISDFSKKTLQEKKDLELRCLKFSKQVSKFEKIVITERDTFVKEIQVLENKITELPKQVSTLQDLLEKERQFFKENKKSFELEKKNYEKRNVGIFKEISEKTKNLEKYFEQERLYFESEISKLTSRITILSSDIQKEQKDKSDLKQKFDTLSDERNILTKKINDLDVANIELSGKVTSDVISQSPVDNSTESVCSFKTASSSIHDKNVFKKKSVKPTIVKSSQIRASNLFYDKSIDGSANFYIKSLGKHSKKNQMVWRVKNSSDEEKKKDKASASTTNAKKNRAHKDKSFVYPDMFYSTNHLIRVAQKKICCSYCGAHDFFMIQLFRSKGANCQIIIKEEIVTLNTKGVIKYDDEIEDVLMIMVLTIIKKGEISTKINFKDKW</sequence>
<name>A0ACB9EI63_ARCLA</name>
<dbReference type="Proteomes" id="UP001055879">
    <property type="component" value="Linkage Group LG02"/>
</dbReference>
<comment type="caution">
    <text evidence="1">The sequence shown here is derived from an EMBL/GenBank/DDBJ whole genome shotgun (WGS) entry which is preliminary data.</text>
</comment>
<dbReference type="EMBL" id="CM042048">
    <property type="protein sequence ID" value="KAI3758679.1"/>
    <property type="molecule type" value="Genomic_DNA"/>
</dbReference>
<accession>A0ACB9EI63</accession>
<reference evidence="2" key="1">
    <citation type="journal article" date="2022" name="Mol. Ecol. Resour.">
        <title>The genomes of chicory, endive, great burdock and yacon provide insights into Asteraceae palaeo-polyploidization history and plant inulin production.</title>
        <authorList>
            <person name="Fan W."/>
            <person name="Wang S."/>
            <person name="Wang H."/>
            <person name="Wang A."/>
            <person name="Jiang F."/>
            <person name="Liu H."/>
            <person name="Zhao H."/>
            <person name="Xu D."/>
            <person name="Zhang Y."/>
        </authorList>
    </citation>
    <scope>NUCLEOTIDE SEQUENCE [LARGE SCALE GENOMIC DNA]</scope>
    <source>
        <strain evidence="2">cv. Niubang</strain>
    </source>
</reference>
<evidence type="ECO:0000313" key="1">
    <source>
        <dbReference type="EMBL" id="KAI3758679.1"/>
    </source>
</evidence>
<keyword evidence="2" id="KW-1185">Reference proteome</keyword>
<organism evidence="1 2">
    <name type="scientific">Arctium lappa</name>
    <name type="common">Greater burdock</name>
    <name type="synonym">Lappa major</name>
    <dbReference type="NCBI Taxonomy" id="4217"/>
    <lineage>
        <taxon>Eukaryota</taxon>
        <taxon>Viridiplantae</taxon>
        <taxon>Streptophyta</taxon>
        <taxon>Embryophyta</taxon>
        <taxon>Tracheophyta</taxon>
        <taxon>Spermatophyta</taxon>
        <taxon>Magnoliopsida</taxon>
        <taxon>eudicotyledons</taxon>
        <taxon>Gunneridae</taxon>
        <taxon>Pentapetalae</taxon>
        <taxon>asterids</taxon>
        <taxon>campanulids</taxon>
        <taxon>Asterales</taxon>
        <taxon>Asteraceae</taxon>
        <taxon>Carduoideae</taxon>
        <taxon>Cardueae</taxon>
        <taxon>Arctiinae</taxon>
        <taxon>Arctium</taxon>
    </lineage>
</organism>
<reference evidence="1 2" key="2">
    <citation type="journal article" date="2022" name="Mol. Ecol. Resour.">
        <title>The genomes of chicory, endive, great burdock and yacon provide insights into Asteraceae paleo-polyploidization history and plant inulin production.</title>
        <authorList>
            <person name="Fan W."/>
            <person name="Wang S."/>
            <person name="Wang H."/>
            <person name="Wang A."/>
            <person name="Jiang F."/>
            <person name="Liu H."/>
            <person name="Zhao H."/>
            <person name="Xu D."/>
            <person name="Zhang Y."/>
        </authorList>
    </citation>
    <scope>NUCLEOTIDE SEQUENCE [LARGE SCALE GENOMIC DNA]</scope>
    <source>
        <strain evidence="2">cv. Niubang</strain>
    </source>
</reference>
<evidence type="ECO:0000313" key="2">
    <source>
        <dbReference type="Proteomes" id="UP001055879"/>
    </source>
</evidence>
<protein>
    <submittedName>
        <fullName evidence="1">Uncharacterized protein</fullName>
    </submittedName>
</protein>
<gene>
    <name evidence="1" type="ORF">L6452_06250</name>
</gene>